<dbReference type="EMBL" id="BPFB01000024">
    <property type="protein sequence ID" value="GIU47722.1"/>
    <property type="molecule type" value="Genomic_DNA"/>
</dbReference>
<comment type="caution">
    <text evidence="1">The sequence shown here is derived from an EMBL/GenBank/DDBJ whole genome shotgun (WGS) entry which is preliminary data.</text>
</comment>
<dbReference type="Proteomes" id="UP000761574">
    <property type="component" value="Unassembled WGS sequence"/>
</dbReference>
<keyword evidence="2" id="KW-1185">Reference proteome</keyword>
<name>A0ABQ4PJA8_9GAMM</name>
<dbReference type="RefSeq" id="WP_119978476.1">
    <property type="nucleotide sequence ID" value="NZ_BPFB01000024.1"/>
</dbReference>
<proteinExistence type="predicted"/>
<evidence type="ECO:0000313" key="2">
    <source>
        <dbReference type="Proteomes" id="UP000761574"/>
    </source>
</evidence>
<protein>
    <recommendedName>
        <fullName evidence="3">DUF3352 domain-containing protein</fullName>
    </recommendedName>
</protein>
<evidence type="ECO:0000313" key="1">
    <source>
        <dbReference type="EMBL" id="GIU47722.1"/>
    </source>
</evidence>
<evidence type="ECO:0008006" key="3">
    <source>
        <dbReference type="Google" id="ProtNLM"/>
    </source>
</evidence>
<accession>A0ABQ4PJA8</accession>
<reference evidence="1 2" key="1">
    <citation type="submission" date="2021-05" db="EMBL/GenBank/DDBJ databases">
        <title>Molecular characterization for Shewanella algae harboring chromosomal blaOXA-55-like strains isolated from clinical and environment sample.</title>
        <authorList>
            <person name="Ohama Y."/>
            <person name="Aoki K."/>
            <person name="Harada S."/>
            <person name="Moriya K."/>
            <person name="Ishii Y."/>
            <person name="Tateda K."/>
        </authorList>
    </citation>
    <scope>NUCLEOTIDE SEQUENCE [LARGE SCALE GENOMIC DNA]</scope>
    <source>
        <strain evidence="1 2">LMG 23746</strain>
    </source>
</reference>
<gene>
    <name evidence="1" type="ORF">TUM4630_22380</name>
</gene>
<sequence>MKKALVAATVIAIGAGAYWVSQQKEQPNNAMLAYIPADTPLLSAQFSPFPIKDYIDSIPASQKQYPAELRELMREEDDPRAKFFLGLFNRYMGSIKDGQTFIDTFGLPQNITSYFYTLGAIPVLKLGVAKPEAIWALLDSLEAESGLVHEMRSLDNVNYRAYSLMDKDETERVDLVVAIDNGLLTMTLSTSFSEPTLLETALGIKAVTNPIGDTHIIEETIAKHGFLKDGLSYINHQELVKGITTRDGNQLAKQLTRLFAMANEDPFIELRSQVCRDEFNGIANNWPRTVMGYTNFELTKQQTTMGLSTVIESNNQVIMGAVQQIRGFLPAYTQDISSSVFSVGLGIDVDQFVPAITKVWDDLLTPSYQCEPLRQMQAEMEGQSPAMLGMFAGMANGVKGVSVSLINYELNEVAADVEIKTLDAIVTLSAEDPATLFNMVKPFAPELANIQLPKDGSPVDLSSALQLPAYYGFTANMALKGNHLAVYSGDKAQQVADGLVNETLSSNGLLTLSADYSKLFTPMMTLMEMSGEPIPEELAALKDYNMKIKVDFDVNANGIAINTFMQTASDK</sequence>
<organism evidence="1 2">
    <name type="scientific">Shewanella algidipiscicola</name>
    <dbReference type="NCBI Taxonomy" id="614070"/>
    <lineage>
        <taxon>Bacteria</taxon>
        <taxon>Pseudomonadati</taxon>
        <taxon>Pseudomonadota</taxon>
        <taxon>Gammaproteobacteria</taxon>
        <taxon>Alteromonadales</taxon>
        <taxon>Shewanellaceae</taxon>
        <taxon>Shewanella</taxon>
    </lineage>
</organism>